<dbReference type="EMBL" id="JASCZI010122568">
    <property type="protein sequence ID" value="MED6164465.1"/>
    <property type="molecule type" value="Genomic_DNA"/>
</dbReference>
<accession>A0ABU6UVZ6</accession>
<protein>
    <submittedName>
        <fullName evidence="1">Uncharacterized protein</fullName>
    </submittedName>
</protein>
<comment type="caution">
    <text evidence="1">The sequence shown here is derived from an EMBL/GenBank/DDBJ whole genome shotgun (WGS) entry which is preliminary data.</text>
</comment>
<reference evidence="1 2" key="1">
    <citation type="journal article" date="2023" name="Plants (Basel)">
        <title>Bridging the Gap: Combining Genomics and Transcriptomics Approaches to Understand Stylosanthes scabra, an Orphan Legume from the Brazilian Caatinga.</title>
        <authorList>
            <person name="Ferreira-Neto J.R.C."/>
            <person name="da Silva M.D."/>
            <person name="Binneck E."/>
            <person name="de Melo N.F."/>
            <person name="da Silva R.H."/>
            <person name="de Melo A.L.T.M."/>
            <person name="Pandolfi V."/>
            <person name="Bustamante F.O."/>
            <person name="Brasileiro-Vidal A.C."/>
            <person name="Benko-Iseppon A.M."/>
        </authorList>
    </citation>
    <scope>NUCLEOTIDE SEQUENCE [LARGE SCALE GENOMIC DNA]</scope>
    <source>
        <tissue evidence="1">Leaves</tissue>
    </source>
</reference>
<name>A0ABU6UVZ6_9FABA</name>
<proteinExistence type="predicted"/>
<organism evidence="1 2">
    <name type="scientific">Stylosanthes scabra</name>
    <dbReference type="NCBI Taxonomy" id="79078"/>
    <lineage>
        <taxon>Eukaryota</taxon>
        <taxon>Viridiplantae</taxon>
        <taxon>Streptophyta</taxon>
        <taxon>Embryophyta</taxon>
        <taxon>Tracheophyta</taxon>
        <taxon>Spermatophyta</taxon>
        <taxon>Magnoliopsida</taxon>
        <taxon>eudicotyledons</taxon>
        <taxon>Gunneridae</taxon>
        <taxon>Pentapetalae</taxon>
        <taxon>rosids</taxon>
        <taxon>fabids</taxon>
        <taxon>Fabales</taxon>
        <taxon>Fabaceae</taxon>
        <taxon>Papilionoideae</taxon>
        <taxon>50 kb inversion clade</taxon>
        <taxon>dalbergioids sensu lato</taxon>
        <taxon>Dalbergieae</taxon>
        <taxon>Pterocarpus clade</taxon>
        <taxon>Stylosanthes</taxon>
    </lineage>
</organism>
<evidence type="ECO:0000313" key="2">
    <source>
        <dbReference type="Proteomes" id="UP001341840"/>
    </source>
</evidence>
<keyword evidence="2" id="KW-1185">Reference proteome</keyword>
<evidence type="ECO:0000313" key="1">
    <source>
        <dbReference type="EMBL" id="MED6164465.1"/>
    </source>
</evidence>
<sequence>MTEGGLNSSQNLQIFLEGQFRFLQGTRADDHIDFHDWFIVVPSVFRVLGFRPWRSLPVRSPRFPDDLNELIQLAVSDGLFNGILKVITVLRFVSIALVVITKQRSVLCILSPPFQWSSFGKDALF</sequence>
<dbReference type="Proteomes" id="UP001341840">
    <property type="component" value="Unassembled WGS sequence"/>
</dbReference>
<gene>
    <name evidence="1" type="ORF">PIB30_090344</name>
</gene>